<dbReference type="AlphaFoldDB" id="A0ABD6BP51"/>
<dbReference type="Proteomes" id="UP001597139">
    <property type="component" value="Unassembled WGS sequence"/>
</dbReference>
<evidence type="ECO:0000256" key="1">
    <source>
        <dbReference type="SAM" id="Phobius"/>
    </source>
</evidence>
<comment type="caution">
    <text evidence="2">The sequence shown here is derived from an EMBL/GenBank/DDBJ whole genome shotgun (WGS) entry which is preliminary data.</text>
</comment>
<accession>A0ABD6BP51</accession>
<feature type="transmembrane region" description="Helical" evidence="1">
    <location>
        <begin position="84"/>
        <end position="104"/>
    </location>
</feature>
<evidence type="ECO:0000313" key="3">
    <source>
        <dbReference type="Proteomes" id="UP001597139"/>
    </source>
</evidence>
<dbReference type="EMBL" id="JBHUCZ010000001">
    <property type="protein sequence ID" value="MFD1566396.1"/>
    <property type="molecule type" value="Genomic_DNA"/>
</dbReference>
<dbReference type="RefSeq" id="WP_267645676.1">
    <property type="nucleotide sequence ID" value="NZ_JANHGR010000001.1"/>
</dbReference>
<gene>
    <name evidence="2" type="ORF">ACFSAU_02740</name>
</gene>
<reference evidence="2 3" key="1">
    <citation type="journal article" date="2019" name="Int. J. Syst. Evol. Microbiol.">
        <title>The Global Catalogue of Microorganisms (GCM) 10K type strain sequencing project: providing services to taxonomists for standard genome sequencing and annotation.</title>
        <authorList>
            <consortium name="The Broad Institute Genomics Platform"/>
            <consortium name="The Broad Institute Genome Sequencing Center for Infectious Disease"/>
            <person name="Wu L."/>
            <person name="Ma J."/>
        </authorList>
    </citation>
    <scope>NUCLEOTIDE SEQUENCE [LARGE SCALE GENOMIC DNA]</scope>
    <source>
        <strain evidence="2 3">CGMCC 1.12859</strain>
    </source>
</reference>
<evidence type="ECO:0008006" key="4">
    <source>
        <dbReference type="Google" id="ProtNLM"/>
    </source>
</evidence>
<feature type="transmembrane region" description="Helical" evidence="1">
    <location>
        <begin position="52"/>
        <end position="72"/>
    </location>
</feature>
<keyword evidence="3" id="KW-1185">Reference proteome</keyword>
<evidence type="ECO:0000313" key="2">
    <source>
        <dbReference type="EMBL" id="MFD1566396.1"/>
    </source>
</evidence>
<keyword evidence="1" id="KW-0472">Membrane</keyword>
<name>A0ABD6BP51_9EURY</name>
<sequence length="112" mass="11243">MSAPLSGLLTDRTVLLALVVLFGGGVSAGMLGLLVANAYFLPGPPPTWSLRAGAAVAVLGAILTGVGLLLAVLDGTLRGTGNAAPWMIAAGVLSYVAGVVMLEVRSRPDTSW</sequence>
<organism evidence="2 3">
    <name type="scientific">Halolamina litorea</name>
    <dbReference type="NCBI Taxonomy" id="1515593"/>
    <lineage>
        <taxon>Archaea</taxon>
        <taxon>Methanobacteriati</taxon>
        <taxon>Methanobacteriota</taxon>
        <taxon>Stenosarchaea group</taxon>
        <taxon>Halobacteria</taxon>
        <taxon>Halobacteriales</taxon>
        <taxon>Haloferacaceae</taxon>
    </lineage>
</organism>
<feature type="transmembrane region" description="Helical" evidence="1">
    <location>
        <begin position="14"/>
        <end position="40"/>
    </location>
</feature>
<proteinExistence type="predicted"/>
<protein>
    <recommendedName>
        <fullName evidence="4">Major facilitator superfamily (MFS) profile domain-containing protein</fullName>
    </recommendedName>
</protein>
<keyword evidence="1" id="KW-1133">Transmembrane helix</keyword>
<keyword evidence="1" id="KW-0812">Transmembrane</keyword>